<feature type="region of interest" description="Disordered" evidence="1">
    <location>
        <begin position="20"/>
        <end position="93"/>
    </location>
</feature>
<keyword evidence="2" id="KW-0812">Transmembrane</keyword>
<keyword evidence="2" id="KW-1133">Transmembrane helix</keyword>
<dbReference type="AlphaFoldDB" id="A0AAD3RJS1"/>
<gene>
    <name evidence="3" type="ORF">AKAME5_002440400</name>
</gene>
<keyword evidence="4" id="KW-1185">Reference proteome</keyword>
<comment type="caution">
    <text evidence="3">The sequence shown here is derived from an EMBL/GenBank/DDBJ whole genome shotgun (WGS) entry which is preliminary data.</text>
</comment>
<keyword evidence="2" id="KW-0472">Membrane</keyword>
<proteinExistence type="predicted"/>
<accession>A0AAD3RJS1</accession>
<feature type="compositionally biased region" description="Basic and acidic residues" evidence="1">
    <location>
        <begin position="173"/>
        <end position="182"/>
    </location>
</feature>
<reference evidence="3" key="1">
    <citation type="submission" date="2022-08" db="EMBL/GenBank/DDBJ databases">
        <title>Genome sequencing of akame (Lates japonicus).</title>
        <authorList>
            <person name="Hashiguchi Y."/>
            <person name="Takahashi H."/>
        </authorList>
    </citation>
    <scope>NUCLEOTIDE SEQUENCE</scope>
    <source>
        <strain evidence="3">Kochi</strain>
    </source>
</reference>
<evidence type="ECO:0000256" key="2">
    <source>
        <dbReference type="SAM" id="Phobius"/>
    </source>
</evidence>
<name>A0AAD3RJS1_LATJO</name>
<protein>
    <submittedName>
        <fullName evidence="3">Ubiquitin-conjugating enzyme E2 J1 isoform X1</fullName>
    </submittedName>
</protein>
<organism evidence="3 4">
    <name type="scientific">Lates japonicus</name>
    <name type="common">Japanese lates</name>
    <dbReference type="NCBI Taxonomy" id="270547"/>
    <lineage>
        <taxon>Eukaryota</taxon>
        <taxon>Metazoa</taxon>
        <taxon>Chordata</taxon>
        <taxon>Craniata</taxon>
        <taxon>Vertebrata</taxon>
        <taxon>Euteleostomi</taxon>
        <taxon>Actinopterygii</taxon>
        <taxon>Neopterygii</taxon>
        <taxon>Teleostei</taxon>
        <taxon>Neoteleostei</taxon>
        <taxon>Acanthomorphata</taxon>
        <taxon>Carangaria</taxon>
        <taxon>Carangaria incertae sedis</taxon>
        <taxon>Centropomidae</taxon>
        <taxon>Lates</taxon>
    </lineage>
</organism>
<feature type="region of interest" description="Disordered" evidence="1">
    <location>
        <begin position="155"/>
        <end position="196"/>
    </location>
</feature>
<evidence type="ECO:0000256" key="1">
    <source>
        <dbReference type="SAM" id="MobiDB-lite"/>
    </source>
</evidence>
<dbReference type="Proteomes" id="UP001279410">
    <property type="component" value="Unassembled WGS sequence"/>
</dbReference>
<sequence length="196" mass="21808">MVPVLLRVPGLLLRHLHITSQEAAGGPQAEQPEQSPATEEERSPPHTTPSTGRPLSPRQRRSQQRSHQAQRDGRDPGSRPAFPPAPRQPQEESHAGSAVLIVVLTLALAALIFRRIYLAHEYKFDYELFYLKAAELLYEYSCCPYLPLQFVPRAEDSGSLPLSPSPPPASDRMMVRSTERPVRGPQSSPVGSLREF</sequence>
<evidence type="ECO:0000313" key="3">
    <source>
        <dbReference type="EMBL" id="GLD73079.1"/>
    </source>
</evidence>
<evidence type="ECO:0000313" key="4">
    <source>
        <dbReference type="Proteomes" id="UP001279410"/>
    </source>
</evidence>
<dbReference type="EMBL" id="BRZM01001389">
    <property type="protein sequence ID" value="GLD73079.1"/>
    <property type="molecule type" value="Genomic_DNA"/>
</dbReference>
<feature type="transmembrane region" description="Helical" evidence="2">
    <location>
        <begin position="94"/>
        <end position="113"/>
    </location>
</feature>